<evidence type="ECO:0000313" key="1">
    <source>
        <dbReference type="EMBL" id="TWT57968.1"/>
    </source>
</evidence>
<dbReference type="AlphaFoldDB" id="A0A5C5X5E3"/>
<comment type="caution">
    <text evidence="1">The sequence shown here is derived from an EMBL/GenBank/DDBJ whole genome shotgun (WGS) entry which is preliminary data.</text>
</comment>
<gene>
    <name evidence="1" type="ORF">KOR42_13360</name>
</gene>
<evidence type="ECO:0000313" key="2">
    <source>
        <dbReference type="Proteomes" id="UP000317243"/>
    </source>
</evidence>
<sequence length="94" mass="10438">MEHKVLRVKAKKRVENRLRSGEFRSSGIPPFSERAEFLRRILNGFDEGVWDSVEASCAEFRSKSGILSSAAFTSGFIFDERLATILNASALGAN</sequence>
<keyword evidence="2" id="KW-1185">Reference proteome</keyword>
<dbReference type="Proteomes" id="UP000317243">
    <property type="component" value="Unassembled WGS sequence"/>
</dbReference>
<name>A0A5C5X5E3_9PLAN</name>
<proteinExistence type="predicted"/>
<reference evidence="1 2" key="1">
    <citation type="submission" date="2019-02" db="EMBL/GenBank/DDBJ databases">
        <title>Deep-cultivation of Planctomycetes and their phenomic and genomic characterization uncovers novel biology.</title>
        <authorList>
            <person name="Wiegand S."/>
            <person name="Jogler M."/>
            <person name="Boedeker C."/>
            <person name="Pinto D."/>
            <person name="Vollmers J."/>
            <person name="Rivas-Marin E."/>
            <person name="Kohn T."/>
            <person name="Peeters S.H."/>
            <person name="Heuer A."/>
            <person name="Rast P."/>
            <person name="Oberbeckmann S."/>
            <person name="Bunk B."/>
            <person name="Jeske O."/>
            <person name="Meyerdierks A."/>
            <person name="Storesund J.E."/>
            <person name="Kallscheuer N."/>
            <person name="Luecker S."/>
            <person name="Lage O.M."/>
            <person name="Pohl T."/>
            <person name="Merkel B.J."/>
            <person name="Hornburger P."/>
            <person name="Mueller R.-W."/>
            <person name="Bruemmer F."/>
            <person name="Labrenz M."/>
            <person name="Spormann A.M."/>
            <person name="Op Den Camp H."/>
            <person name="Overmann J."/>
            <person name="Amann R."/>
            <person name="Jetten M.S.M."/>
            <person name="Mascher T."/>
            <person name="Medema M.H."/>
            <person name="Devos D.P."/>
            <person name="Kaster A.-K."/>
            <person name="Ovreas L."/>
            <person name="Rohde M."/>
            <person name="Galperin M.Y."/>
            <person name="Jogler C."/>
        </authorList>
    </citation>
    <scope>NUCLEOTIDE SEQUENCE [LARGE SCALE GENOMIC DNA]</scope>
    <source>
        <strain evidence="1 2">KOR42</strain>
    </source>
</reference>
<dbReference type="EMBL" id="SIHI01000001">
    <property type="protein sequence ID" value="TWT57968.1"/>
    <property type="molecule type" value="Genomic_DNA"/>
</dbReference>
<protein>
    <submittedName>
        <fullName evidence="1">Uncharacterized protein</fullName>
    </submittedName>
</protein>
<accession>A0A5C5X5E3</accession>
<organism evidence="1 2">
    <name type="scientific">Thalassoglobus neptunius</name>
    <dbReference type="NCBI Taxonomy" id="1938619"/>
    <lineage>
        <taxon>Bacteria</taxon>
        <taxon>Pseudomonadati</taxon>
        <taxon>Planctomycetota</taxon>
        <taxon>Planctomycetia</taxon>
        <taxon>Planctomycetales</taxon>
        <taxon>Planctomycetaceae</taxon>
        <taxon>Thalassoglobus</taxon>
    </lineage>
</organism>